<evidence type="ECO:0000313" key="2">
    <source>
        <dbReference type="EMBL" id="KAG9240708.1"/>
    </source>
</evidence>
<feature type="region of interest" description="Disordered" evidence="1">
    <location>
        <begin position="160"/>
        <end position="181"/>
    </location>
</feature>
<protein>
    <submittedName>
        <fullName evidence="2">Uncharacterized protein</fullName>
    </submittedName>
</protein>
<evidence type="ECO:0000256" key="1">
    <source>
        <dbReference type="SAM" id="MobiDB-lite"/>
    </source>
</evidence>
<sequence length="233" mass="25952">MDRVQATTSYRKRKAEDQDSERLSKKLSLLNIERSGNKLYVPVDLPARVNSPPPKTLSPVQEQSDDLMQVDDSKFRVWVHNLDDELSDSESDDGKLVFLPDIQKHLRESRIPPSILANKDGELAGMNKQLVLYSLPSALTVPEEQDSVRKAVLEARARLRAKQKPKPNGATTNTRPMDAVRLNGFDNKGWQVTTTEAAISPHSTAHTPNGTPINNTDLDMTEEDDDPDAMDIG</sequence>
<accession>A0A9P7YX43</accession>
<dbReference type="AlphaFoldDB" id="A0A9P7YX43"/>
<dbReference type="InterPro" id="IPR046591">
    <property type="entry name" value="DUF6649"/>
</dbReference>
<feature type="compositionally biased region" description="Basic and acidic residues" evidence="1">
    <location>
        <begin position="14"/>
        <end position="23"/>
    </location>
</feature>
<feature type="compositionally biased region" description="Polar residues" evidence="1">
    <location>
        <begin position="198"/>
        <end position="215"/>
    </location>
</feature>
<dbReference type="Pfam" id="PF20354">
    <property type="entry name" value="DUF6649"/>
    <property type="match status" value="1"/>
</dbReference>
<gene>
    <name evidence="2" type="ORF">BJ878DRAFT_429700</name>
</gene>
<comment type="caution">
    <text evidence="2">The sequence shown here is derived from an EMBL/GenBank/DDBJ whole genome shotgun (WGS) entry which is preliminary data.</text>
</comment>
<feature type="region of interest" description="Disordered" evidence="1">
    <location>
        <begin position="44"/>
        <end position="63"/>
    </location>
</feature>
<organism evidence="2 3">
    <name type="scientific">Calycina marina</name>
    <dbReference type="NCBI Taxonomy" id="1763456"/>
    <lineage>
        <taxon>Eukaryota</taxon>
        <taxon>Fungi</taxon>
        <taxon>Dikarya</taxon>
        <taxon>Ascomycota</taxon>
        <taxon>Pezizomycotina</taxon>
        <taxon>Leotiomycetes</taxon>
        <taxon>Helotiales</taxon>
        <taxon>Pezizellaceae</taxon>
        <taxon>Calycina</taxon>
    </lineage>
</organism>
<feature type="region of interest" description="Disordered" evidence="1">
    <location>
        <begin position="198"/>
        <end position="233"/>
    </location>
</feature>
<dbReference type="Proteomes" id="UP000887226">
    <property type="component" value="Unassembled WGS sequence"/>
</dbReference>
<name>A0A9P7YX43_9HELO</name>
<keyword evidence="3" id="KW-1185">Reference proteome</keyword>
<feature type="compositionally biased region" description="Acidic residues" evidence="1">
    <location>
        <begin position="219"/>
        <end position="233"/>
    </location>
</feature>
<evidence type="ECO:0000313" key="3">
    <source>
        <dbReference type="Proteomes" id="UP000887226"/>
    </source>
</evidence>
<proteinExistence type="predicted"/>
<dbReference type="OrthoDB" id="5345504at2759"/>
<dbReference type="EMBL" id="MU254363">
    <property type="protein sequence ID" value="KAG9240708.1"/>
    <property type="molecule type" value="Genomic_DNA"/>
</dbReference>
<feature type="region of interest" description="Disordered" evidence="1">
    <location>
        <begin position="1"/>
        <end position="23"/>
    </location>
</feature>
<reference evidence="2" key="1">
    <citation type="journal article" date="2021" name="IMA Fungus">
        <title>Genomic characterization of three marine fungi, including Emericellopsis atlantica sp. nov. with signatures of a generalist lifestyle and marine biomass degradation.</title>
        <authorList>
            <person name="Hagestad O.C."/>
            <person name="Hou L."/>
            <person name="Andersen J.H."/>
            <person name="Hansen E.H."/>
            <person name="Altermark B."/>
            <person name="Li C."/>
            <person name="Kuhnert E."/>
            <person name="Cox R.J."/>
            <person name="Crous P.W."/>
            <person name="Spatafora J.W."/>
            <person name="Lail K."/>
            <person name="Amirebrahimi M."/>
            <person name="Lipzen A."/>
            <person name="Pangilinan J."/>
            <person name="Andreopoulos W."/>
            <person name="Hayes R.D."/>
            <person name="Ng V."/>
            <person name="Grigoriev I.V."/>
            <person name="Jackson S.A."/>
            <person name="Sutton T.D.S."/>
            <person name="Dobson A.D.W."/>
            <person name="Rama T."/>
        </authorList>
    </citation>
    <scope>NUCLEOTIDE SEQUENCE</scope>
    <source>
        <strain evidence="2">TRa3180A</strain>
    </source>
</reference>